<evidence type="ECO:0000313" key="6">
    <source>
        <dbReference type="Proteomes" id="UP000290288"/>
    </source>
</evidence>
<feature type="region of interest" description="Disordered" evidence="3">
    <location>
        <begin position="1"/>
        <end position="70"/>
    </location>
</feature>
<dbReference type="PANTHER" id="PTHR10252">
    <property type="entry name" value="HISTONE-LIKE TRANSCRIPTION FACTOR CCAAT-RELATED"/>
    <property type="match status" value="1"/>
</dbReference>
<evidence type="ECO:0000256" key="2">
    <source>
        <dbReference type="ARBA" id="ARBA00023242"/>
    </source>
</evidence>
<evidence type="ECO:0000256" key="1">
    <source>
        <dbReference type="ARBA" id="ARBA00004123"/>
    </source>
</evidence>
<protein>
    <recommendedName>
        <fullName evidence="4">Transcription factor CBF/NF-Y/archaeal histone domain-containing protein</fullName>
    </recommendedName>
</protein>
<feature type="region of interest" description="Disordered" evidence="3">
    <location>
        <begin position="183"/>
        <end position="351"/>
    </location>
</feature>
<evidence type="ECO:0000256" key="3">
    <source>
        <dbReference type="SAM" id="MobiDB-lite"/>
    </source>
</evidence>
<dbReference type="Pfam" id="PF00808">
    <property type="entry name" value="CBFD_NFYB_HMF"/>
    <property type="match status" value="1"/>
</dbReference>
<dbReference type="GO" id="GO:0046982">
    <property type="term" value="F:protein heterodimerization activity"/>
    <property type="evidence" value="ECO:0007669"/>
    <property type="project" value="InterPro"/>
</dbReference>
<dbReference type="STRING" id="2316362.A0A4Q2DSU9"/>
<dbReference type="AlphaFoldDB" id="A0A4Q2DSU9"/>
<comment type="subcellular location">
    <subcellularLocation>
        <location evidence="1">Nucleus</location>
    </subcellularLocation>
</comment>
<accession>A0A4Q2DSU9</accession>
<dbReference type="OrthoDB" id="636685at2759"/>
<keyword evidence="2" id="KW-0539">Nucleus</keyword>
<gene>
    <name evidence="5" type="ORF">EST38_g2451</name>
</gene>
<feature type="compositionally biased region" description="Low complexity" evidence="3">
    <location>
        <begin position="272"/>
        <end position="281"/>
    </location>
</feature>
<proteinExistence type="predicted"/>
<keyword evidence="6" id="KW-1185">Reference proteome</keyword>
<evidence type="ECO:0000313" key="5">
    <source>
        <dbReference type="EMBL" id="RXW23387.1"/>
    </source>
</evidence>
<dbReference type="PANTHER" id="PTHR10252:SF54">
    <property type="entry name" value="CHROMATIN ACCESSIBILITY COMPLEX PROTEIN 1"/>
    <property type="match status" value="1"/>
</dbReference>
<sequence>MDEDMLVNEDRTDSDSGNSGCTDFDVEADLEVDQLDSSESDQETAAAQPASISTATKKGAPGKPGVRVPGHTILPQARIENILQADGVTGNLALSKDGQFILSVATEEFIKRLAQTGFQRARTARQQNMVNYQDMANIAEKTFAFRFLKQTIPQPLTLTTAWELRGMRHMELMEEDPALGGVIPEGNFLQHQLPGSPEVTPSVAVASSSSATSKRKKNGAEPQVNGHASGSSSSRRAPEIASISTTPSQVKASSSMGSTSKNGSTGANGHSTPATTATATPSEEKDDAMDEDEINDGDEDDEMNEDEPPWPKPQNPPPFTGPASGYLQGPAAPFGRADQGRTIYSQKNQPD</sequence>
<dbReference type="GO" id="GO:0008623">
    <property type="term" value="C:CHRAC"/>
    <property type="evidence" value="ECO:0007669"/>
    <property type="project" value="TreeGrafter"/>
</dbReference>
<feature type="compositionally biased region" description="Polar residues" evidence="3">
    <location>
        <begin position="242"/>
        <end position="252"/>
    </location>
</feature>
<feature type="compositionally biased region" description="Acidic residues" evidence="3">
    <location>
        <begin position="24"/>
        <end position="42"/>
    </location>
</feature>
<organism evidence="5 6">
    <name type="scientific">Candolleomyces aberdarensis</name>
    <dbReference type="NCBI Taxonomy" id="2316362"/>
    <lineage>
        <taxon>Eukaryota</taxon>
        <taxon>Fungi</taxon>
        <taxon>Dikarya</taxon>
        <taxon>Basidiomycota</taxon>
        <taxon>Agaricomycotina</taxon>
        <taxon>Agaricomycetes</taxon>
        <taxon>Agaricomycetidae</taxon>
        <taxon>Agaricales</taxon>
        <taxon>Agaricineae</taxon>
        <taxon>Psathyrellaceae</taxon>
        <taxon>Candolleomyces</taxon>
    </lineage>
</organism>
<dbReference type="InterPro" id="IPR050568">
    <property type="entry name" value="Transcr_DNA_Rep_Reg"/>
</dbReference>
<reference evidence="5 6" key="1">
    <citation type="submission" date="2019-01" db="EMBL/GenBank/DDBJ databases">
        <title>Draft genome sequence of Psathyrella aberdarensis IHI B618.</title>
        <authorList>
            <person name="Buettner E."/>
            <person name="Kellner H."/>
        </authorList>
    </citation>
    <scope>NUCLEOTIDE SEQUENCE [LARGE SCALE GENOMIC DNA]</scope>
    <source>
        <strain evidence="5 6">IHI B618</strain>
    </source>
</reference>
<dbReference type="GO" id="GO:0006261">
    <property type="term" value="P:DNA-templated DNA replication"/>
    <property type="evidence" value="ECO:0007669"/>
    <property type="project" value="TreeGrafter"/>
</dbReference>
<evidence type="ECO:0000259" key="4">
    <source>
        <dbReference type="Pfam" id="PF00808"/>
    </source>
</evidence>
<dbReference type="EMBL" id="SDEE01000043">
    <property type="protein sequence ID" value="RXW23387.1"/>
    <property type="molecule type" value="Genomic_DNA"/>
</dbReference>
<feature type="compositionally biased region" description="Low complexity" evidence="3">
    <location>
        <begin position="253"/>
        <end position="265"/>
    </location>
</feature>
<feature type="compositionally biased region" description="Polar residues" evidence="3">
    <location>
        <begin position="342"/>
        <end position="351"/>
    </location>
</feature>
<dbReference type="SUPFAM" id="SSF47113">
    <property type="entry name" value="Histone-fold"/>
    <property type="match status" value="1"/>
</dbReference>
<dbReference type="InterPro" id="IPR003958">
    <property type="entry name" value="CBFA_NFYB_domain"/>
</dbReference>
<dbReference type="Proteomes" id="UP000290288">
    <property type="component" value="Unassembled WGS sequence"/>
</dbReference>
<comment type="caution">
    <text evidence="5">The sequence shown here is derived from an EMBL/GenBank/DDBJ whole genome shotgun (WGS) entry which is preliminary data.</text>
</comment>
<feature type="compositionally biased region" description="Pro residues" evidence="3">
    <location>
        <begin position="310"/>
        <end position="320"/>
    </location>
</feature>
<feature type="compositionally biased region" description="Low complexity" evidence="3">
    <location>
        <begin position="196"/>
        <end position="212"/>
    </location>
</feature>
<name>A0A4Q2DSU9_9AGAR</name>
<feature type="compositionally biased region" description="Acidic residues" evidence="3">
    <location>
        <begin position="284"/>
        <end position="308"/>
    </location>
</feature>
<feature type="domain" description="Transcription factor CBF/NF-Y/archaeal histone" evidence="4">
    <location>
        <begin position="74"/>
        <end position="136"/>
    </location>
</feature>
<dbReference type="Gene3D" id="1.10.20.10">
    <property type="entry name" value="Histone, subunit A"/>
    <property type="match status" value="1"/>
</dbReference>
<dbReference type="InterPro" id="IPR009072">
    <property type="entry name" value="Histone-fold"/>
</dbReference>